<dbReference type="PRINTS" id="PR01437">
    <property type="entry name" value="NUOXDRDTASE4"/>
</dbReference>
<feature type="transmembrane region" description="Helical" evidence="8">
    <location>
        <begin position="39"/>
        <end position="57"/>
    </location>
</feature>
<feature type="transmembrane region" description="Helical" evidence="8">
    <location>
        <begin position="463"/>
        <end position="480"/>
    </location>
</feature>
<keyword evidence="4" id="KW-1278">Translocase</keyword>
<dbReference type="AlphaFoldDB" id="A0A343URB5"/>
<comment type="similarity">
    <text evidence="2">Belongs to the complex I subunit 4 family.</text>
</comment>
<feature type="transmembrane region" description="Helical" evidence="8">
    <location>
        <begin position="6"/>
        <end position="27"/>
    </location>
</feature>
<dbReference type="GO" id="GO:0008137">
    <property type="term" value="F:NADH dehydrogenase (ubiquinone) activity"/>
    <property type="evidence" value="ECO:0007669"/>
    <property type="project" value="InterPro"/>
</dbReference>
<evidence type="ECO:0000256" key="5">
    <source>
        <dbReference type="ARBA" id="ARBA00022989"/>
    </source>
</evidence>
<dbReference type="GO" id="GO:0016020">
    <property type="term" value="C:membrane"/>
    <property type="evidence" value="ECO:0007669"/>
    <property type="project" value="UniProtKB-SubCell"/>
</dbReference>
<name>A0A343URB5_9TRAC</name>
<dbReference type="GO" id="GO:0015990">
    <property type="term" value="P:electron transport coupled proton transport"/>
    <property type="evidence" value="ECO:0007669"/>
    <property type="project" value="TreeGrafter"/>
</dbReference>
<dbReference type="InterPro" id="IPR003918">
    <property type="entry name" value="NADH_UbQ_OxRdtase"/>
</dbReference>
<protein>
    <submittedName>
        <fullName evidence="10">NADH dehydrogenase subunit 4</fullName>
    </submittedName>
</protein>
<keyword evidence="5 8" id="KW-1133">Transmembrane helix</keyword>
<evidence type="ECO:0000256" key="4">
    <source>
        <dbReference type="ARBA" id="ARBA00022967"/>
    </source>
</evidence>
<dbReference type="InterPro" id="IPR010227">
    <property type="entry name" value="NADH_Q_OxRdtase_chainM/4"/>
</dbReference>
<dbReference type="PANTHER" id="PTHR43507:SF21">
    <property type="entry name" value="NAD(P)H-QUINONE OXIDOREDUCTASE CHAIN 4, CHLOROPLASTIC"/>
    <property type="match status" value="1"/>
</dbReference>
<gene>
    <name evidence="10" type="primary">ndhD</name>
</gene>
<keyword evidence="10" id="KW-0934">Plastid</keyword>
<dbReference type="InterPro" id="IPR001750">
    <property type="entry name" value="ND/Mrp_TM"/>
</dbReference>
<dbReference type="NCBIfam" id="TIGR01972">
    <property type="entry name" value="NDH_I_M"/>
    <property type="match status" value="1"/>
</dbReference>
<dbReference type="Pfam" id="PF00361">
    <property type="entry name" value="Proton_antipo_M"/>
    <property type="match status" value="1"/>
</dbReference>
<organism evidence="10">
    <name type="scientific">Isoetes cangae</name>
    <dbReference type="NCBI Taxonomy" id="2022354"/>
    <lineage>
        <taxon>Eukaryota</taxon>
        <taxon>Viridiplantae</taxon>
        <taxon>Streptophyta</taxon>
        <taxon>Embryophyta</taxon>
        <taxon>Tracheophyta</taxon>
        <taxon>Lycopodiopsida</taxon>
        <taxon>Isoetales</taxon>
        <taxon>Isoetaceae</taxon>
        <taxon>Isoetes</taxon>
    </lineage>
</organism>
<feature type="transmembrane region" description="Helical" evidence="8">
    <location>
        <begin position="375"/>
        <end position="397"/>
    </location>
</feature>
<comment type="subcellular location">
    <subcellularLocation>
        <location evidence="1">Membrane</location>
        <topology evidence="1">Multi-pass membrane protein</topology>
    </subcellularLocation>
</comment>
<dbReference type="PANTHER" id="PTHR43507">
    <property type="entry name" value="NADH-UBIQUINONE OXIDOREDUCTASE CHAIN 4"/>
    <property type="match status" value="1"/>
</dbReference>
<proteinExistence type="inferred from homology"/>
<evidence type="ECO:0000256" key="8">
    <source>
        <dbReference type="SAM" id="Phobius"/>
    </source>
</evidence>
<dbReference type="GO" id="GO:0048039">
    <property type="term" value="F:ubiquinone binding"/>
    <property type="evidence" value="ECO:0007669"/>
    <property type="project" value="TreeGrafter"/>
</dbReference>
<sequence length="502" mass="55708">MTSNYPWLTIIVPSPIPAGSSIPLFPYRGNKIVRWYTPGICLSEFLLITYIFCYHFNFNNPFIYLKEDYNWINPIDFHWRLGIDGLSIGLISSTGFVTTLATSAAWPVTRSPRLFHFSMLAMYGGQVGSSAPQDTSLSFFMWEPELIPVHLPLSMWGGKRRLYAATKFILYTAGGSIFLPIGALTMSLYGSNEPTLDSQNLANKSYPIALEIVLYLSFPVAYAVKLPIFPLHTWLPDTHGEAHYSTCMLPAGILLKMGGYGPIRINMELLPHAHSIFSPWLVIVGAIQIVYAAPIPLSQRNLKRRIAYSSVSHMGFVPIGIGFVTDIGLNGAIPQMIPHGLIGAALFSSAGTSYDRMRTLFIDQMGGIAVSMPKTFTMFSSFPVASLALPGMSGFISELMVSLGMVGSRNYSFTSKIIITLIEAIGIILTPIYSLPMLRQIFYGYKVSNVPISHIMDSGPREIFILICLLLPIIGIGFYPDLVLPLWNSKVDFILSWDLRKR</sequence>
<reference evidence="10" key="1">
    <citation type="journal article" date="2018" name="PLoS ONE">
        <title>Quillworts from the Amazon: A multidisciplinary populational study on Isoetes serracarajensis and Isoetes cangae.</title>
        <authorList>
            <person name="Nunes G.L."/>
            <person name="Oliveira R.R."/>
            <person name="Guimaraes J.T."/>
            <person name="Giulietti A.M."/>
            <person name="Caldeira C."/>
            <person name="Vasconcelos S."/>
            <person name="Pires E."/>
            <person name="Dias M."/>
            <person name="Watanabe M."/>
            <person name="Pereira J."/>
            <person name="Jaffe R."/>
            <person name="Bandeira C.H."/>
            <person name="Carvalho-Filho N."/>
            <person name="da Silva E.F."/>
            <person name="Rodrigues T.M."/>
            <person name="Dos Santos F.M."/>
            <person name="Fernandes T."/>
            <person name="Castilho A."/>
            <person name="Souza-Filho P.W."/>
            <person name="Imperatriz-Fonseca V."/>
            <person name="Siqueira J.O."/>
            <person name="Alves R."/>
            <person name="Oliveira G."/>
        </authorList>
    </citation>
    <scope>NUCLEOTIDE SEQUENCE</scope>
    <source>
        <strain evidence="10">ITV3828</strain>
    </source>
</reference>
<feature type="domain" description="NADH:quinone oxidoreductase/Mrp antiporter transmembrane" evidence="9">
    <location>
        <begin position="137"/>
        <end position="411"/>
    </location>
</feature>
<dbReference type="GO" id="GO:0042773">
    <property type="term" value="P:ATP synthesis coupled electron transport"/>
    <property type="evidence" value="ECO:0007669"/>
    <property type="project" value="InterPro"/>
</dbReference>
<feature type="transmembrane region" description="Helical" evidence="8">
    <location>
        <begin position="306"/>
        <end position="324"/>
    </location>
</feature>
<dbReference type="GeneID" id="38088683"/>
<feature type="transmembrane region" description="Helical" evidence="8">
    <location>
        <begin position="168"/>
        <end position="186"/>
    </location>
</feature>
<accession>A0A343URB5</accession>
<feature type="transmembrane region" description="Helical" evidence="8">
    <location>
        <begin position="417"/>
        <end position="442"/>
    </location>
</feature>
<evidence type="ECO:0000256" key="3">
    <source>
        <dbReference type="ARBA" id="ARBA00022692"/>
    </source>
</evidence>
<keyword evidence="10" id="KW-0150">Chloroplast</keyword>
<dbReference type="GO" id="GO:0003954">
    <property type="term" value="F:NADH dehydrogenase activity"/>
    <property type="evidence" value="ECO:0007669"/>
    <property type="project" value="TreeGrafter"/>
</dbReference>
<evidence type="ECO:0000256" key="7">
    <source>
        <dbReference type="ARBA" id="ARBA00023136"/>
    </source>
</evidence>
<evidence type="ECO:0000313" key="10">
    <source>
        <dbReference type="EMBL" id="AVH80050.1"/>
    </source>
</evidence>
<feature type="transmembrane region" description="Helical" evidence="8">
    <location>
        <begin position="336"/>
        <end position="354"/>
    </location>
</feature>
<evidence type="ECO:0000256" key="1">
    <source>
        <dbReference type="ARBA" id="ARBA00004141"/>
    </source>
</evidence>
<keyword evidence="6" id="KW-0520">NAD</keyword>
<keyword evidence="3 8" id="KW-0812">Transmembrane</keyword>
<feature type="transmembrane region" description="Helical" evidence="8">
    <location>
        <begin position="86"/>
        <end position="109"/>
    </location>
</feature>
<dbReference type="EMBL" id="MG019393">
    <property type="protein sequence ID" value="AVH80050.1"/>
    <property type="molecule type" value="Genomic_DNA"/>
</dbReference>
<feature type="transmembrane region" description="Helical" evidence="8">
    <location>
        <begin position="275"/>
        <end position="294"/>
    </location>
</feature>
<evidence type="ECO:0000256" key="6">
    <source>
        <dbReference type="ARBA" id="ARBA00023027"/>
    </source>
</evidence>
<keyword evidence="7 8" id="KW-0472">Membrane</keyword>
<dbReference type="RefSeq" id="YP_009515223.1">
    <property type="nucleotide sequence ID" value="NC_039392.1"/>
</dbReference>
<geneLocation type="chloroplast" evidence="10"/>
<evidence type="ECO:0000259" key="9">
    <source>
        <dbReference type="Pfam" id="PF00361"/>
    </source>
</evidence>
<evidence type="ECO:0000256" key="2">
    <source>
        <dbReference type="ARBA" id="ARBA00009025"/>
    </source>
</evidence>